<sequence length="264" mass="27341">MTAVEGLRAPTGADSRELDGRVAVVTGGASGMGLAVAHALARRGATVAVFDLAPPDAVELASTLAVDVDHVRSVAVDVTDGDLVDHAFAALLEERSRLDILVNAAGIAPPTPFEDITEAEWNRVLAVNVHGTFLCCRRALPAMRDGGWGRVVNFSSTAGKTISTAGGAHYTTAKHGVLGLTRHLAKVSGPDGVTVNAVCPGLIDTPMARGLLPEDELERAARSFPVPRVGQPWEVAELVAFLASDRAAYITGAAIDINGGDLIV</sequence>
<evidence type="ECO:0000259" key="3">
    <source>
        <dbReference type="SMART" id="SM00822"/>
    </source>
</evidence>
<dbReference type="FunFam" id="3.40.50.720:FF:000084">
    <property type="entry name" value="Short-chain dehydrogenase reductase"/>
    <property type="match status" value="1"/>
</dbReference>
<dbReference type="GO" id="GO:0016491">
    <property type="term" value="F:oxidoreductase activity"/>
    <property type="evidence" value="ECO:0007669"/>
    <property type="project" value="UniProtKB-KW"/>
</dbReference>
<evidence type="ECO:0000256" key="2">
    <source>
        <dbReference type="ARBA" id="ARBA00023002"/>
    </source>
</evidence>
<dbReference type="Proteomes" id="UP000322634">
    <property type="component" value="Unassembled WGS sequence"/>
</dbReference>
<protein>
    <submittedName>
        <fullName evidence="4">SDR family oxidoreductase</fullName>
    </submittedName>
</protein>
<name>A0A5D0U0K2_9ACTN</name>
<organism evidence="4 5">
    <name type="scientific">Actinomadura syzygii</name>
    <dbReference type="NCBI Taxonomy" id="1427538"/>
    <lineage>
        <taxon>Bacteria</taxon>
        <taxon>Bacillati</taxon>
        <taxon>Actinomycetota</taxon>
        <taxon>Actinomycetes</taxon>
        <taxon>Streptosporangiales</taxon>
        <taxon>Thermomonosporaceae</taxon>
        <taxon>Actinomadura</taxon>
    </lineage>
</organism>
<dbReference type="RefSeq" id="WP_148353394.1">
    <property type="nucleotide sequence ID" value="NZ_JBHSBF010000030.1"/>
</dbReference>
<dbReference type="PANTHER" id="PTHR42879">
    <property type="entry name" value="3-OXOACYL-(ACYL-CARRIER-PROTEIN) REDUCTASE"/>
    <property type="match status" value="1"/>
</dbReference>
<dbReference type="PRINTS" id="PR00081">
    <property type="entry name" value="GDHRDH"/>
</dbReference>
<keyword evidence="5" id="KW-1185">Reference proteome</keyword>
<evidence type="ECO:0000313" key="4">
    <source>
        <dbReference type="EMBL" id="TYC11186.1"/>
    </source>
</evidence>
<dbReference type="PRINTS" id="PR00080">
    <property type="entry name" value="SDRFAMILY"/>
</dbReference>
<dbReference type="SUPFAM" id="SSF51735">
    <property type="entry name" value="NAD(P)-binding Rossmann-fold domains"/>
    <property type="match status" value="1"/>
</dbReference>
<gene>
    <name evidence="4" type="ORF">FXF65_30035</name>
</gene>
<dbReference type="Gene3D" id="3.40.50.720">
    <property type="entry name" value="NAD(P)-binding Rossmann-like Domain"/>
    <property type="match status" value="1"/>
</dbReference>
<feature type="domain" description="Ketoreductase" evidence="3">
    <location>
        <begin position="21"/>
        <end position="201"/>
    </location>
</feature>
<dbReference type="PANTHER" id="PTHR42879:SF2">
    <property type="entry name" value="3-OXOACYL-[ACYL-CARRIER-PROTEIN] REDUCTASE FABG"/>
    <property type="match status" value="1"/>
</dbReference>
<dbReference type="CDD" id="cd05233">
    <property type="entry name" value="SDR_c"/>
    <property type="match status" value="1"/>
</dbReference>
<dbReference type="InterPro" id="IPR002347">
    <property type="entry name" value="SDR_fam"/>
</dbReference>
<evidence type="ECO:0000313" key="5">
    <source>
        <dbReference type="Proteomes" id="UP000322634"/>
    </source>
</evidence>
<dbReference type="OrthoDB" id="4350228at2"/>
<dbReference type="SMART" id="SM00822">
    <property type="entry name" value="PKS_KR"/>
    <property type="match status" value="1"/>
</dbReference>
<comment type="caution">
    <text evidence="4">The sequence shown here is derived from an EMBL/GenBank/DDBJ whole genome shotgun (WGS) entry which is preliminary data.</text>
</comment>
<dbReference type="NCBIfam" id="NF009466">
    <property type="entry name" value="PRK12826.1-2"/>
    <property type="match status" value="1"/>
</dbReference>
<keyword evidence="2" id="KW-0560">Oxidoreductase</keyword>
<comment type="similarity">
    <text evidence="1">Belongs to the short-chain dehydrogenases/reductases (SDR) family.</text>
</comment>
<accession>A0A5D0U0K2</accession>
<dbReference type="InterPro" id="IPR050259">
    <property type="entry name" value="SDR"/>
</dbReference>
<dbReference type="InterPro" id="IPR036291">
    <property type="entry name" value="NAD(P)-bd_dom_sf"/>
</dbReference>
<evidence type="ECO:0000256" key="1">
    <source>
        <dbReference type="ARBA" id="ARBA00006484"/>
    </source>
</evidence>
<reference evidence="4 5" key="1">
    <citation type="submission" date="2019-08" db="EMBL/GenBank/DDBJ databases">
        <title>Actinomadura sp. nov. CYP1-5 isolated from mountain soil.</title>
        <authorList>
            <person name="Songsumanus A."/>
            <person name="Kuncharoen N."/>
            <person name="Kudo T."/>
            <person name="Yuki M."/>
            <person name="Igarashi Y."/>
            <person name="Tanasupawat S."/>
        </authorList>
    </citation>
    <scope>NUCLEOTIDE SEQUENCE [LARGE SCALE GENOMIC DNA]</scope>
    <source>
        <strain evidence="4 5">GKU157</strain>
    </source>
</reference>
<dbReference type="EMBL" id="VSFF01000011">
    <property type="protein sequence ID" value="TYC11186.1"/>
    <property type="molecule type" value="Genomic_DNA"/>
</dbReference>
<dbReference type="InterPro" id="IPR057326">
    <property type="entry name" value="KR_dom"/>
</dbReference>
<proteinExistence type="inferred from homology"/>
<dbReference type="AlphaFoldDB" id="A0A5D0U0K2"/>
<dbReference type="Pfam" id="PF13561">
    <property type="entry name" value="adh_short_C2"/>
    <property type="match status" value="1"/>
</dbReference>